<gene>
    <name evidence="3 4" type="primary">rpiA</name>
    <name evidence="4" type="ORF">ERL59_12095</name>
</gene>
<comment type="pathway">
    <text evidence="3">Carbohydrate degradation; pentose phosphate pathway; D-ribose 5-phosphate from D-ribulose 5-phosphate (non-oxidative stage): step 1/1.</text>
</comment>
<feature type="active site" description="Proton acceptor" evidence="3">
    <location>
        <position position="102"/>
    </location>
</feature>
<evidence type="ECO:0000256" key="3">
    <source>
        <dbReference type="HAMAP-Rule" id="MF_00170"/>
    </source>
</evidence>
<evidence type="ECO:0000256" key="2">
    <source>
        <dbReference type="ARBA" id="ARBA00023235"/>
    </source>
</evidence>
<dbReference type="Gene3D" id="3.30.70.260">
    <property type="match status" value="1"/>
</dbReference>
<dbReference type="Pfam" id="PF06026">
    <property type="entry name" value="Rib_5-P_isom_A"/>
    <property type="match status" value="1"/>
</dbReference>
<dbReference type="Proteomes" id="UP000448943">
    <property type="component" value="Unassembled WGS sequence"/>
</dbReference>
<keyword evidence="5" id="KW-1185">Reference proteome</keyword>
<comment type="catalytic activity">
    <reaction evidence="1 3">
        <text>aldehydo-D-ribose 5-phosphate = D-ribulose 5-phosphate</text>
        <dbReference type="Rhea" id="RHEA:14657"/>
        <dbReference type="ChEBI" id="CHEBI:58121"/>
        <dbReference type="ChEBI" id="CHEBI:58273"/>
        <dbReference type="EC" id="5.3.1.6"/>
    </reaction>
</comment>
<dbReference type="GO" id="GO:0006014">
    <property type="term" value="P:D-ribose metabolic process"/>
    <property type="evidence" value="ECO:0007669"/>
    <property type="project" value="TreeGrafter"/>
</dbReference>
<dbReference type="SUPFAM" id="SSF100950">
    <property type="entry name" value="NagB/RpiA/CoA transferase-like"/>
    <property type="match status" value="1"/>
</dbReference>
<dbReference type="EMBL" id="SIJB01000027">
    <property type="protein sequence ID" value="NBI29700.1"/>
    <property type="molecule type" value="Genomic_DNA"/>
</dbReference>
<proteinExistence type="inferred from homology"/>
<dbReference type="SUPFAM" id="SSF75445">
    <property type="entry name" value="D-ribose-5-phosphate isomerase (RpiA), lid domain"/>
    <property type="match status" value="1"/>
</dbReference>
<dbReference type="EC" id="5.3.1.6" evidence="3"/>
<evidence type="ECO:0000256" key="1">
    <source>
        <dbReference type="ARBA" id="ARBA00001713"/>
    </source>
</evidence>
<evidence type="ECO:0000313" key="4">
    <source>
        <dbReference type="EMBL" id="NBI29700.1"/>
    </source>
</evidence>
<dbReference type="NCBIfam" id="NF001924">
    <property type="entry name" value="PRK00702.1"/>
    <property type="match status" value="1"/>
</dbReference>
<accession>A0A6N9Q4K1</accession>
<dbReference type="UniPathway" id="UPA00115">
    <property type="reaction ID" value="UER00412"/>
</dbReference>
<dbReference type="GO" id="GO:0005829">
    <property type="term" value="C:cytosol"/>
    <property type="evidence" value="ECO:0007669"/>
    <property type="project" value="TreeGrafter"/>
</dbReference>
<dbReference type="OrthoDB" id="5870696at2"/>
<dbReference type="InterPro" id="IPR020672">
    <property type="entry name" value="Ribose5P_isomerase_typA_subgr"/>
</dbReference>
<dbReference type="HAMAP" id="MF_00170">
    <property type="entry name" value="Rib_5P_isom_A"/>
    <property type="match status" value="1"/>
</dbReference>
<comment type="subunit">
    <text evidence="3">Homodimer.</text>
</comment>
<feature type="binding site" evidence="3">
    <location>
        <begin position="80"/>
        <end position="83"/>
    </location>
    <ligand>
        <name>substrate</name>
    </ligand>
</feature>
<comment type="caution">
    <text evidence="4">The sequence shown here is derived from an EMBL/GenBank/DDBJ whole genome shotgun (WGS) entry which is preliminary data.</text>
</comment>
<dbReference type="PANTHER" id="PTHR11934">
    <property type="entry name" value="RIBOSE-5-PHOSPHATE ISOMERASE"/>
    <property type="match status" value="1"/>
</dbReference>
<protein>
    <recommendedName>
        <fullName evidence="3">Ribose-5-phosphate isomerase A</fullName>
        <ecNumber evidence="3">5.3.1.6</ecNumber>
    </recommendedName>
    <alternativeName>
        <fullName evidence="3">Phosphoriboisomerase A</fullName>
        <shortName evidence="3">PRI</shortName>
    </alternativeName>
</protein>
<comment type="similarity">
    <text evidence="3">Belongs to the ribose 5-phosphate isomerase family.</text>
</comment>
<comment type="function">
    <text evidence="3">Catalyzes the reversible conversion of ribose-5-phosphate to ribulose 5-phosphate.</text>
</comment>
<organism evidence="4 5">
    <name type="scientific">Chengkuizengella marina</name>
    <dbReference type="NCBI Taxonomy" id="2507566"/>
    <lineage>
        <taxon>Bacteria</taxon>
        <taxon>Bacillati</taxon>
        <taxon>Bacillota</taxon>
        <taxon>Bacilli</taxon>
        <taxon>Bacillales</taxon>
        <taxon>Paenibacillaceae</taxon>
        <taxon>Chengkuizengella</taxon>
    </lineage>
</organism>
<feature type="binding site" evidence="3">
    <location>
        <position position="120"/>
    </location>
    <ligand>
        <name>substrate</name>
    </ligand>
</feature>
<sequence length="223" mass="24335">MNAKKIAGEKATELITEGMVVGLGTGSTAFWAVEKLGELVKNGLNIKGIPTSKSTEKLAIEMNIPLISFSDVNHIDITIDGADEISPTLDLIKGGGGALLREKIVAFASKKFVVVADESKYVNELGSFPLPVEITPFGFEATIREIQKFKCQTKIRKLEKNEPFITDNGNYILDCYFESIEDSSFLNTQLNLIPGVVENGLFVNMADQVIIGYNDGDVKVLDK</sequence>
<dbReference type="GO" id="GO:0009052">
    <property type="term" value="P:pentose-phosphate shunt, non-oxidative branch"/>
    <property type="evidence" value="ECO:0007669"/>
    <property type="project" value="UniProtKB-UniRule"/>
</dbReference>
<dbReference type="InterPro" id="IPR004788">
    <property type="entry name" value="Ribose5P_isomerase_type_A"/>
</dbReference>
<dbReference type="RefSeq" id="WP_160646506.1">
    <property type="nucleotide sequence ID" value="NZ_SIJB01000027.1"/>
</dbReference>
<dbReference type="AlphaFoldDB" id="A0A6N9Q4K1"/>
<keyword evidence="2 3" id="KW-0413">Isomerase</keyword>
<feature type="binding site" evidence="3">
    <location>
        <begin position="93"/>
        <end position="96"/>
    </location>
    <ligand>
        <name>substrate</name>
    </ligand>
</feature>
<dbReference type="InterPro" id="IPR037171">
    <property type="entry name" value="NagB/RpiA_transferase-like"/>
</dbReference>
<reference evidence="4 5" key="1">
    <citation type="submission" date="2019-01" db="EMBL/GenBank/DDBJ databases">
        <title>Chengkuizengella sp. nov., isolated from deep-sea sediment of East Pacific Ocean.</title>
        <authorList>
            <person name="Yang J."/>
            <person name="Lai Q."/>
            <person name="Shao Z."/>
        </authorList>
    </citation>
    <scope>NUCLEOTIDE SEQUENCE [LARGE SCALE GENOMIC DNA]</scope>
    <source>
        <strain evidence="4 5">YPA3-1-1</strain>
    </source>
</reference>
<dbReference type="PANTHER" id="PTHR11934:SF0">
    <property type="entry name" value="RIBOSE-5-PHOSPHATE ISOMERASE"/>
    <property type="match status" value="1"/>
</dbReference>
<feature type="binding site" evidence="3">
    <location>
        <begin position="25"/>
        <end position="28"/>
    </location>
    <ligand>
        <name>substrate</name>
    </ligand>
</feature>
<evidence type="ECO:0000313" key="5">
    <source>
        <dbReference type="Proteomes" id="UP000448943"/>
    </source>
</evidence>
<dbReference type="CDD" id="cd01398">
    <property type="entry name" value="RPI_A"/>
    <property type="match status" value="1"/>
</dbReference>
<dbReference type="GO" id="GO:0004751">
    <property type="term" value="F:ribose-5-phosphate isomerase activity"/>
    <property type="evidence" value="ECO:0007669"/>
    <property type="project" value="UniProtKB-UniRule"/>
</dbReference>
<name>A0A6N9Q4K1_9BACL</name>
<dbReference type="Gene3D" id="3.40.50.1360">
    <property type="match status" value="1"/>
</dbReference>
<dbReference type="FunFam" id="3.40.50.1360:FF:000001">
    <property type="entry name" value="Ribose-5-phosphate isomerase A"/>
    <property type="match status" value="1"/>
</dbReference>
<dbReference type="NCBIfam" id="TIGR00021">
    <property type="entry name" value="rpiA"/>
    <property type="match status" value="1"/>
</dbReference>